<keyword evidence="3" id="KW-1185">Reference proteome</keyword>
<proteinExistence type="predicted"/>
<evidence type="ECO:0000313" key="3">
    <source>
        <dbReference type="Proteomes" id="UP000319852"/>
    </source>
</evidence>
<evidence type="ECO:0000313" key="2">
    <source>
        <dbReference type="EMBL" id="QDS98644.1"/>
    </source>
</evidence>
<reference evidence="2 3" key="1">
    <citation type="submission" date="2019-02" db="EMBL/GenBank/DDBJ databases">
        <title>Deep-cultivation of Planctomycetes and their phenomic and genomic characterization uncovers novel biology.</title>
        <authorList>
            <person name="Wiegand S."/>
            <person name="Jogler M."/>
            <person name="Boedeker C."/>
            <person name="Pinto D."/>
            <person name="Vollmers J."/>
            <person name="Rivas-Marin E."/>
            <person name="Kohn T."/>
            <person name="Peeters S.H."/>
            <person name="Heuer A."/>
            <person name="Rast P."/>
            <person name="Oberbeckmann S."/>
            <person name="Bunk B."/>
            <person name="Jeske O."/>
            <person name="Meyerdierks A."/>
            <person name="Storesund J.E."/>
            <person name="Kallscheuer N."/>
            <person name="Luecker S."/>
            <person name="Lage O.M."/>
            <person name="Pohl T."/>
            <person name="Merkel B.J."/>
            <person name="Hornburger P."/>
            <person name="Mueller R.-W."/>
            <person name="Bruemmer F."/>
            <person name="Labrenz M."/>
            <person name="Spormann A.M."/>
            <person name="Op den Camp H."/>
            <person name="Overmann J."/>
            <person name="Amann R."/>
            <person name="Jetten M.S.M."/>
            <person name="Mascher T."/>
            <person name="Medema M.H."/>
            <person name="Devos D.P."/>
            <person name="Kaster A.-K."/>
            <person name="Ovreas L."/>
            <person name="Rohde M."/>
            <person name="Galperin M.Y."/>
            <person name="Jogler C."/>
        </authorList>
    </citation>
    <scope>NUCLEOTIDE SEQUENCE [LARGE SCALE GENOMIC DNA]</scope>
    <source>
        <strain evidence="2 3">HG15A2</strain>
    </source>
</reference>
<dbReference type="RefSeq" id="WP_145059864.1">
    <property type="nucleotide sequence ID" value="NZ_CP036263.1"/>
</dbReference>
<sequence length="333" mass="37161">MAKRKRIRPHDTRSEETGSEGVKNSASLAAPTPRRFRRLRVALILATIAGLGWGGQQLWESVSPQVIHRDRYLLSAEAITATDQPEWITGDVLSQVVKNAGLDRRISIVDNSFIEEIQNAFALHPWVESVGKIEKSYPPAIHVELTYRRPVAAVETTVRDSRLGVAGNSVLLLPVDRHGIHLPAEDVPGVGLRYLPRIMGIVGQPPQGQRWDDPRVAGAVDLAERLTADWERLYLSEILPSPRPEINGPRQYFLYDLITRGGTRIVWGAAPRDNPPGESDFQEKLQRLNRCVRRTGPLDSVRGPKIVDVRNGERIVARTAKKEKSSEDAKITK</sequence>
<dbReference type="Proteomes" id="UP000319852">
    <property type="component" value="Chromosome"/>
</dbReference>
<dbReference type="OrthoDB" id="287558at2"/>
<accession>A0A517MUT2</accession>
<gene>
    <name evidence="2" type="ORF">HG15A2_19250</name>
</gene>
<evidence type="ECO:0000256" key="1">
    <source>
        <dbReference type="SAM" id="MobiDB-lite"/>
    </source>
</evidence>
<dbReference type="KEGG" id="amob:HG15A2_19250"/>
<organism evidence="2 3">
    <name type="scientific">Adhaeretor mobilis</name>
    <dbReference type="NCBI Taxonomy" id="1930276"/>
    <lineage>
        <taxon>Bacteria</taxon>
        <taxon>Pseudomonadati</taxon>
        <taxon>Planctomycetota</taxon>
        <taxon>Planctomycetia</taxon>
        <taxon>Pirellulales</taxon>
        <taxon>Lacipirellulaceae</taxon>
        <taxon>Adhaeretor</taxon>
    </lineage>
</organism>
<feature type="region of interest" description="Disordered" evidence="1">
    <location>
        <begin position="1"/>
        <end position="28"/>
    </location>
</feature>
<protein>
    <recommendedName>
        <fullName evidence="4">Cell division protein FtsQ</fullName>
    </recommendedName>
</protein>
<dbReference type="EMBL" id="CP036263">
    <property type="protein sequence ID" value="QDS98644.1"/>
    <property type="molecule type" value="Genomic_DNA"/>
</dbReference>
<evidence type="ECO:0008006" key="4">
    <source>
        <dbReference type="Google" id="ProtNLM"/>
    </source>
</evidence>
<dbReference type="AlphaFoldDB" id="A0A517MUT2"/>
<name>A0A517MUT2_9BACT</name>